<dbReference type="EMBL" id="VORB01000016">
    <property type="protein sequence ID" value="TXC75239.1"/>
    <property type="molecule type" value="Genomic_DNA"/>
</dbReference>
<name>A0A5C6UQH0_9FLAO</name>
<evidence type="ECO:0000313" key="3">
    <source>
        <dbReference type="Proteomes" id="UP000321168"/>
    </source>
</evidence>
<sequence>MRVQRNNPSKLARFIIELCSVFLGVTLAFALNRWNEEKKLRVTEEKILTEIKNGLELDISDTEVNISGHKAGIKAATTFLKLASGKEVQKDSLLISYHTLWRNFISIQNASGYESLKSRGLEVIRNDSLRYQIITLYDFYYEMIEKLEEEYSEMQYTEHYLPEMRPILHRHLMFDENGVLVGVKNRWWLYQSEQKLYFELLNRMIENRRFTIRIYKDIQKRIQLLVSQIDKELAKID</sequence>
<accession>A0A5C6UQH0</accession>
<protein>
    <submittedName>
        <fullName evidence="2">Uncharacterized protein</fullName>
    </submittedName>
</protein>
<evidence type="ECO:0000313" key="2">
    <source>
        <dbReference type="EMBL" id="TXC75239.1"/>
    </source>
</evidence>
<dbReference type="InterPro" id="IPR045749">
    <property type="entry name" value="DUF6090"/>
</dbReference>
<keyword evidence="3" id="KW-1185">Reference proteome</keyword>
<evidence type="ECO:0000256" key="1">
    <source>
        <dbReference type="SAM" id="Phobius"/>
    </source>
</evidence>
<keyword evidence="1" id="KW-0812">Transmembrane</keyword>
<dbReference type="Proteomes" id="UP000321168">
    <property type="component" value="Unassembled WGS sequence"/>
</dbReference>
<comment type="caution">
    <text evidence="2">The sequence shown here is derived from an EMBL/GenBank/DDBJ whole genome shotgun (WGS) entry which is preliminary data.</text>
</comment>
<dbReference type="OrthoDB" id="822590at2"/>
<reference evidence="2 3" key="1">
    <citation type="submission" date="2019-08" db="EMBL/GenBank/DDBJ databases">
        <title>Genome of Luteibaculum oceani JCM 18817.</title>
        <authorList>
            <person name="Bowman J.P."/>
        </authorList>
    </citation>
    <scope>NUCLEOTIDE SEQUENCE [LARGE SCALE GENOMIC DNA]</scope>
    <source>
        <strain evidence="2 3">JCM 18817</strain>
    </source>
</reference>
<keyword evidence="1" id="KW-1133">Transmembrane helix</keyword>
<dbReference type="AlphaFoldDB" id="A0A5C6UQH0"/>
<dbReference type="Pfam" id="PF19578">
    <property type="entry name" value="DUF6090"/>
    <property type="match status" value="1"/>
</dbReference>
<gene>
    <name evidence="2" type="ORF">FRX97_12010</name>
</gene>
<dbReference type="RefSeq" id="WP_147015470.1">
    <property type="nucleotide sequence ID" value="NZ_VORB01000016.1"/>
</dbReference>
<keyword evidence="1" id="KW-0472">Membrane</keyword>
<organism evidence="2 3">
    <name type="scientific">Luteibaculum oceani</name>
    <dbReference type="NCBI Taxonomy" id="1294296"/>
    <lineage>
        <taxon>Bacteria</taxon>
        <taxon>Pseudomonadati</taxon>
        <taxon>Bacteroidota</taxon>
        <taxon>Flavobacteriia</taxon>
        <taxon>Flavobacteriales</taxon>
        <taxon>Luteibaculaceae</taxon>
        <taxon>Luteibaculum</taxon>
    </lineage>
</organism>
<feature type="transmembrane region" description="Helical" evidence="1">
    <location>
        <begin position="12"/>
        <end position="31"/>
    </location>
</feature>
<proteinExistence type="predicted"/>